<accession>A0A7W8MB14</accession>
<comment type="caution">
    <text evidence="3">The sequence shown here is derived from an EMBL/GenBank/DDBJ whole genome shotgun (WGS) entry which is preliminary data.</text>
</comment>
<reference evidence="3 4" key="1">
    <citation type="submission" date="2020-08" db="EMBL/GenBank/DDBJ databases">
        <title>Genomic Encyclopedia of Type Strains, Phase IV (KMG-IV): sequencing the most valuable type-strain genomes for metagenomic binning, comparative biology and taxonomic classification.</title>
        <authorList>
            <person name="Goeker M."/>
        </authorList>
    </citation>
    <scope>NUCLEOTIDE SEQUENCE [LARGE SCALE GENOMIC DNA]</scope>
    <source>
        <strain evidence="3 4">DSM 29781</strain>
    </source>
</reference>
<protein>
    <submittedName>
        <fullName evidence="3">Exosortase A-associated hydrolase 1</fullName>
    </submittedName>
</protein>
<evidence type="ECO:0000313" key="3">
    <source>
        <dbReference type="EMBL" id="MBB5273895.1"/>
    </source>
</evidence>
<proteinExistence type="predicted"/>
<dbReference type="Pfam" id="PF12146">
    <property type="entry name" value="Hydrolase_4"/>
    <property type="match status" value="1"/>
</dbReference>
<dbReference type="EMBL" id="JACHGB010000009">
    <property type="protein sequence ID" value="MBB5273895.1"/>
    <property type="molecule type" value="Genomic_DNA"/>
</dbReference>
<dbReference type="Gene3D" id="3.40.50.1820">
    <property type="entry name" value="alpha/beta hydrolase"/>
    <property type="match status" value="1"/>
</dbReference>
<sequence length="329" mass="34373">MAMLEQALVFDGSQGPLVGILARPVTDCRAAVLIVAGQPQTRVGAHRMFTDLARELAAQGVASLRFDVGGWGDSPGEALAFERSDRDIAAAASVLRTALPGAPRLWLWGLCDGASAAVLALPAVRAAGVTPDAVCLVNPWVRTEASLAAAMVKTYYLKRLMQGEFWARLLTGRIPIANLVHEPLRHLRARFGRGKPGGSGGAARTRGGASAAGEGGAAETMSAAGTVGATDALPAQATAATAAEASAGPDLPEQLLVQLSAYRGAVYTVLSGNDLTAAETDALMSRDKRWRKRLDRKGAILRVPGADHTFSDPDHWAAVIRWVGEKARG</sequence>
<gene>
    <name evidence="3" type="ORF">HNQ70_003927</name>
</gene>
<dbReference type="Proteomes" id="UP000532440">
    <property type="component" value="Unassembled WGS sequence"/>
</dbReference>
<dbReference type="NCBIfam" id="TIGR03100">
    <property type="entry name" value="hydr1_PEP"/>
    <property type="match status" value="1"/>
</dbReference>
<dbReference type="SUPFAM" id="SSF53474">
    <property type="entry name" value="alpha/beta-Hydrolases"/>
    <property type="match status" value="1"/>
</dbReference>
<dbReference type="GO" id="GO:0016787">
    <property type="term" value="F:hydrolase activity"/>
    <property type="evidence" value="ECO:0007669"/>
    <property type="project" value="UniProtKB-KW"/>
</dbReference>
<keyword evidence="3" id="KW-0378">Hydrolase</keyword>
<dbReference type="InterPro" id="IPR017531">
    <property type="entry name" value="Hydrolase-1_PEP"/>
</dbReference>
<evidence type="ECO:0000313" key="4">
    <source>
        <dbReference type="Proteomes" id="UP000532440"/>
    </source>
</evidence>
<evidence type="ECO:0000259" key="2">
    <source>
        <dbReference type="Pfam" id="PF12146"/>
    </source>
</evidence>
<feature type="compositionally biased region" description="Low complexity" evidence="1">
    <location>
        <begin position="202"/>
        <end position="216"/>
    </location>
</feature>
<evidence type="ECO:0000256" key="1">
    <source>
        <dbReference type="SAM" id="MobiDB-lite"/>
    </source>
</evidence>
<dbReference type="InterPro" id="IPR029058">
    <property type="entry name" value="AB_hydrolase_fold"/>
</dbReference>
<feature type="region of interest" description="Disordered" evidence="1">
    <location>
        <begin position="191"/>
        <end position="216"/>
    </location>
</feature>
<organism evidence="3 4">
    <name type="scientific">Quisquiliibacterium transsilvanicum</name>
    <dbReference type="NCBI Taxonomy" id="1549638"/>
    <lineage>
        <taxon>Bacteria</taxon>
        <taxon>Pseudomonadati</taxon>
        <taxon>Pseudomonadota</taxon>
        <taxon>Betaproteobacteria</taxon>
        <taxon>Burkholderiales</taxon>
        <taxon>Burkholderiaceae</taxon>
        <taxon>Quisquiliibacterium</taxon>
    </lineage>
</organism>
<name>A0A7W8MB14_9BURK</name>
<feature type="domain" description="Serine aminopeptidase S33" evidence="2">
    <location>
        <begin position="47"/>
        <end position="153"/>
    </location>
</feature>
<dbReference type="InterPro" id="IPR022742">
    <property type="entry name" value="Hydrolase_4"/>
</dbReference>
<dbReference type="RefSeq" id="WP_183970750.1">
    <property type="nucleotide sequence ID" value="NZ_BAABEW010000005.1"/>
</dbReference>
<keyword evidence="4" id="KW-1185">Reference proteome</keyword>
<dbReference type="AlphaFoldDB" id="A0A7W8MB14"/>